<dbReference type="Proteomes" id="UP001153292">
    <property type="component" value="Chromosome 18"/>
</dbReference>
<protein>
    <recommendedName>
        <fullName evidence="7">BEN domain-containing protein</fullName>
    </recommendedName>
</protein>
<feature type="domain" description="BEN" evidence="7">
    <location>
        <begin position="205"/>
        <end position="329"/>
    </location>
</feature>
<accession>A0ABN8B5B3</accession>
<keyword evidence="3" id="KW-0805">Transcription regulation</keyword>
<feature type="compositionally biased region" description="Low complexity" evidence="6">
    <location>
        <begin position="188"/>
        <end position="202"/>
    </location>
</feature>
<feature type="compositionally biased region" description="Basic residues" evidence="6">
    <location>
        <begin position="47"/>
        <end position="56"/>
    </location>
</feature>
<evidence type="ECO:0000256" key="2">
    <source>
        <dbReference type="ARBA" id="ARBA00022491"/>
    </source>
</evidence>
<comment type="subcellular location">
    <subcellularLocation>
        <location evidence="1">Nucleus</location>
    </subcellularLocation>
</comment>
<evidence type="ECO:0000256" key="1">
    <source>
        <dbReference type="ARBA" id="ARBA00004123"/>
    </source>
</evidence>
<gene>
    <name evidence="8" type="ORF">CHILSU_LOCUS4168</name>
</gene>
<name>A0ABN8B5B3_CHISP</name>
<sequence>MEASMTPLDLLSKIASEQIRITLQGGSQQQNSSDRPDTDAAKDSKRSSNHCHKISFHPKTASTPRSSLPILKVKQQSVTMTIPRARSTDSSESENMPVKRQKLSRQNGESSSKTLENQVKHSQCLTEVIRQCVSSTLKGVLAGCDEDKFESLIAEINSFILSLHAKGYFDIIKSEIKSQETHNPPTPGTSKSSTSSGTFDTSKNSRKIVHGRSVKKRVLKENNNTSNDLVPIGDGHAEVPGRLLKHMNWSSYTASTRKLLTAVFPREVLATHSLTGKSSPAFPNKPAKEKLDPLLVQDIIQTVMDKCGVTESQVRTIITTKCADECKMSRARSLNNSNTERHKTRNNVTHDSTSSE</sequence>
<dbReference type="SMART" id="SM01025">
    <property type="entry name" value="BEN"/>
    <property type="match status" value="1"/>
</dbReference>
<feature type="region of interest" description="Disordered" evidence="6">
    <location>
        <begin position="178"/>
        <end position="212"/>
    </location>
</feature>
<evidence type="ECO:0000313" key="9">
    <source>
        <dbReference type="Proteomes" id="UP001153292"/>
    </source>
</evidence>
<evidence type="ECO:0000259" key="7">
    <source>
        <dbReference type="PROSITE" id="PS51457"/>
    </source>
</evidence>
<dbReference type="InterPro" id="IPR037496">
    <property type="entry name" value="BEND6-like"/>
</dbReference>
<dbReference type="Pfam" id="PF10523">
    <property type="entry name" value="BEN"/>
    <property type="match status" value="1"/>
</dbReference>
<feature type="compositionally biased region" description="Polar residues" evidence="6">
    <location>
        <begin position="104"/>
        <end position="117"/>
    </location>
</feature>
<dbReference type="Gene3D" id="1.10.10.2590">
    <property type="entry name" value="BEN domain"/>
    <property type="match status" value="1"/>
</dbReference>
<evidence type="ECO:0000256" key="4">
    <source>
        <dbReference type="ARBA" id="ARBA00023163"/>
    </source>
</evidence>
<feature type="compositionally biased region" description="Polar residues" evidence="6">
    <location>
        <begin position="346"/>
        <end position="356"/>
    </location>
</feature>
<feature type="region of interest" description="Disordered" evidence="6">
    <location>
        <begin position="332"/>
        <end position="356"/>
    </location>
</feature>
<reference evidence="8" key="1">
    <citation type="submission" date="2021-12" db="EMBL/GenBank/DDBJ databases">
        <authorList>
            <person name="King R."/>
        </authorList>
    </citation>
    <scope>NUCLEOTIDE SEQUENCE</scope>
</reference>
<feature type="compositionally biased region" description="Polar residues" evidence="6">
    <location>
        <begin position="21"/>
        <end position="33"/>
    </location>
</feature>
<dbReference type="PROSITE" id="PS51457">
    <property type="entry name" value="BEN"/>
    <property type="match status" value="1"/>
</dbReference>
<evidence type="ECO:0000256" key="3">
    <source>
        <dbReference type="ARBA" id="ARBA00023015"/>
    </source>
</evidence>
<evidence type="ECO:0000256" key="6">
    <source>
        <dbReference type="SAM" id="MobiDB-lite"/>
    </source>
</evidence>
<dbReference type="PANTHER" id="PTHR35346">
    <property type="entry name" value="BEN DOMAIN-CONTAINING PROTEIN 6"/>
    <property type="match status" value="1"/>
</dbReference>
<proteinExistence type="predicted"/>
<keyword evidence="9" id="KW-1185">Reference proteome</keyword>
<evidence type="ECO:0000313" key="8">
    <source>
        <dbReference type="EMBL" id="CAH0400957.1"/>
    </source>
</evidence>
<keyword evidence="2" id="KW-0678">Repressor</keyword>
<dbReference type="InterPro" id="IPR018379">
    <property type="entry name" value="BEN_domain"/>
</dbReference>
<dbReference type="EMBL" id="OU963911">
    <property type="protein sequence ID" value="CAH0400957.1"/>
    <property type="molecule type" value="Genomic_DNA"/>
</dbReference>
<feature type="compositionally biased region" description="Basic and acidic residues" evidence="6">
    <location>
        <begin position="34"/>
        <end position="46"/>
    </location>
</feature>
<organism evidence="8 9">
    <name type="scientific">Chilo suppressalis</name>
    <name type="common">Asiatic rice borer moth</name>
    <dbReference type="NCBI Taxonomy" id="168631"/>
    <lineage>
        <taxon>Eukaryota</taxon>
        <taxon>Metazoa</taxon>
        <taxon>Ecdysozoa</taxon>
        <taxon>Arthropoda</taxon>
        <taxon>Hexapoda</taxon>
        <taxon>Insecta</taxon>
        <taxon>Pterygota</taxon>
        <taxon>Neoptera</taxon>
        <taxon>Endopterygota</taxon>
        <taxon>Lepidoptera</taxon>
        <taxon>Glossata</taxon>
        <taxon>Ditrysia</taxon>
        <taxon>Pyraloidea</taxon>
        <taxon>Crambidae</taxon>
        <taxon>Crambinae</taxon>
        <taxon>Chilo</taxon>
    </lineage>
</organism>
<feature type="region of interest" description="Disordered" evidence="6">
    <location>
        <begin position="21"/>
        <end position="117"/>
    </location>
</feature>
<evidence type="ECO:0000256" key="5">
    <source>
        <dbReference type="ARBA" id="ARBA00023242"/>
    </source>
</evidence>
<dbReference type="PANTHER" id="PTHR35346:SF1">
    <property type="entry name" value="BEN DOMAIN-CONTAINING PROTEIN 6"/>
    <property type="match status" value="1"/>
</dbReference>
<keyword evidence="4" id="KW-0804">Transcription</keyword>
<keyword evidence="5" id="KW-0539">Nucleus</keyword>